<feature type="transmembrane region" description="Helical" evidence="7">
    <location>
        <begin position="674"/>
        <end position="702"/>
    </location>
</feature>
<dbReference type="InterPro" id="IPR003838">
    <property type="entry name" value="ABC3_permease_C"/>
</dbReference>
<evidence type="ECO:0000256" key="1">
    <source>
        <dbReference type="ARBA" id="ARBA00004651"/>
    </source>
</evidence>
<dbReference type="PANTHER" id="PTHR30572:SF4">
    <property type="entry name" value="ABC TRANSPORTER PERMEASE YTRF"/>
    <property type="match status" value="1"/>
</dbReference>
<evidence type="ECO:0000256" key="5">
    <source>
        <dbReference type="ARBA" id="ARBA00023136"/>
    </source>
</evidence>
<keyword evidence="11" id="KW-1185">Reference proteome</keyword>
<feature type="transmembrane region" description="Helical" evidence="7">
    <location>
        <begin position="404"/>
        <end position="428"/>
    </location>
</feature>
<feature type="transmembrane region" description="Helical" evidence="7">
    <location>
        <begin position="262"/>
        <end position="285"/>
    </location>
</feature>
<gene>
    <name evidence="10" type="ORF">SAMN05216289_12739</name>
</gene>
<feature type="transmembrane region" description="Helical" evidence="7">
    <location>
        <begin position="21"/>
        <end position="42"/>
    </location>
</feature>
<evidence type="ECO:0000256" key="6">
    <source>
        <dbReference type="ARBA" id="ARBA00038076"/>
    </source>
</evidence>
<feature type="transmembrane region" description="Helical" evidence="7">
    <location>
        <begin position="723"/>
        <end position="745"/>
    </location>
</feature>
<keyword evidence="5 7" id="KW-0472">Membrane</keyword>
<reference evidence="10 11" key="1">
    <citation type="submission" date="2016-10" db="EMBL/GenBank/DDBJ databases">
        <authorList>
            <person name="de Groot N.N."/>
        </authorList>
    </citation>
    <scope>NUCLEOTIDE SEQUENCE [LARGE SCALE GENOMIC DNA]</scope>
    <source>
        <strain evidence="10 11">CGMCC 1.7659</strain>
    </source>
</reference>
<evidence type="ECO:0000256" key="2">
    <source>
        <dbReference type="ARBA" id="ARBA00022475"/>
    </source>
</evidence>
<name>A0A1I4ZNI1_9GAMM</name>
<dbReference type="Pfam" id="PF12704">
    <property type="entry name" value="MacB_PCD"/>
    <property type="match status" value="2"/>
</dbReference>
<keyword evidence="2" id="KW-1003">Cell membrane</keyword>
<comment type="similarity">
    <text evidence="6">Belongs to the ABC-4 integral membrane protein family.</text>
</comment>
<dbReference type="STRING" id="578942.SAMN05216289_12739"/>
<evidence type="ECO:0000313" key="11">
    <source>
        <dbReference type="Proteomes" id="UP000198575"/>
    </source>
</evidence>
<dbReference type="Proteomes" id="UP000198575">
    <property type="component" value="Unassembled WGS sequence"/>
</dbReference>
<protein>
    <submittedName>
        <fullName evidence="10">Duplicated orphan permease</fullName>
    </submittedName>
</protein>
<proteinExistence type="inferred from homology"/>
<dbReference type="InterPro" id="IPR017800">
    <property type="entry name" value="ADOP"/>
</dbReference>
<feature type="transmembrane region" description="Helical" evidence="7">
    <location>
        <begin position="317"/>
        <end position="338"/>
    </location>
</feature>
<feature type="domain" description="MacB-like periplasmic core" evidence="9">
    <location>
        <begin position="419"/>
        <end position="615"/>
    </location>
</feature>
<sequence length="797" mass="83157">MSWLQDLRFAARSLRAHMGTTVFAVGTLALGLGAAVAIYAIVDAVLLRELPYPDADRLVQVDELAGDGHAMRVAWPNYADLSAGLAVIEAASYYAAVSGPLTRGGAMQRATTVYAGGDFFRVLGVSAELGRTFDARTRERVVVVSHGLWQGLLQGRADVLGSALSIDGEPATIIGVMPPTFAFPEKAAAWVPFTDDPGSSRSAHNWSMLARLRKDAPLAEARLAASALAASLSRQYGEQTDAAGFDLVPLRDALAAPVRQPLLLLAAGTAFLLLIAVTNAANLLLALNASRSRELAVRAALGASGLRIARQVFLEGLLIATVAGVAALGLAMLSIRLLVHGGEVQLPRLGEIVVGPAALVFVMVAALSIAVVTTLAVLGSRRRRSTTLALRESARGQSPGRSQLALRAALLVGQTALTTALLVGVGLLGRSFMALLDIDPGYQAESAMTVQLSRPRTRDPDTAFDNARHFEEVIREVQALPGVESVGGVSSLPLDGGTNGAFWDGGVSDFANSPKPIGYAEFRVASGGYFAAAGIPLLAGRTFDERDRADGNHVALISAAAARATWGDADPIGRRIQFGNMDGDLRALTVIGVVGDVHESRLDRAPMGAVYVDLEQRPLAAADFNLIVRSSLGLPALAPSLRTLLEKHAGEMPYALAPLADLRSNALAERRVSLVLLAAFATIALALAVGGLYGLMAFSVGQRRHEFALRQALGADRGRVVRLVLRSGLTIGACGILAGLVLALVGSRLATSQLYGIAGNDPPTLVGVAVLLLGTLLLACLLPARRASAIAPGEALQ</sequence>
<feature type="domain" description="ABC3 transporter permease C-terminal" evidence="8">
    <location>
        <begin position="679"/>
        <end position="791"/>
    </location>
</feature>
<feature type="transmembrane region" description="Helical" evidence="7">
    <location>
        <begin position="765"/>
        <end position="784"/>
    </location>
</feature>
<feature type="transmembrane region" description="Helical" evidence="7">
    <location>
        <begin position="358"/>
        <end position="378"/>
    </location>
</feature>
<dbReference type="InterPro" id="IPR025857">
    <property type="entry name" value="MacB_PCD"/>
</dbReference>
<dbReference type="NCBIfam" id="TIGR03434">
    <property type="entry name" value="ADOP"/>
    <property type="match status" value="1"/>
</dbReference>
<keyword evidence="4 7" id="KW-1133">Transmembrane helix</keyword>
<feature type="domain" description="ABC3 transporter permease C-terminal" evidence="8">
    <location>
        <begin position="270"/>
        <end position="382"/>
    </location>
</feature>
<dbReference type="Pfam" id="PF02687">
    <property type="entry name" value="FtsX"/>
    <property type="match status" value="2"/>
</dbReference>
<accession>A0A1I4ZNI1</accession>
<evidence type="ECO:0000313" key="10">
    <source>
        <dbReference type="EMBL" id="SFN51772.1"/>
    </source>
</evidence>
<evidence type="ECO:0000256" key="4">
    <source>
        <dbReference type="ARBA" id="ARBA00022989"/>
    </source>
</evidence>
<dbReference type="EMBL" id="FOVF01000027">
    <property type="protein sequence ID" value="SFN51772.1"/>
    <property type="molecule type" value="Genomic_DNA"/>
</dbReference>
<dbReference type="GO" id="GO:0022857">
    <property type="term" value="F:transmembrane transporter activity"/>
    <property type="evidence" value="ECO:0007669"/>
    <property type="project" value="TreeGrafter"/>
</dbReference>
<dbReference type="PANTHER" id="PTHR30572">
    <property type="entry name" value="MEMBRANE COMPONENT OF TRANSPORTER-RELATED"/>
    <property type="match status" value="1"/>
</dbReference>
<evidence type="ECO:0000256" key="3">
    <source>
        <dbReference type="ARBA" id="ARBA00022692"/>
    </source>
</evidence>
<dbReference type="AlphaFoldDB" id="A0A1I4ZNI1"/>
<comment type="subcellular location">
    <subcellularLocation>
        <location evidence="1">Cell membrane</location>
        <topology evidence="1">Multi-pass membrane protein</topology>
    </subcellularLocation>
</comment>
<feature type="domain" description="MacB-like periplasmic core" evidence="9">
    <location>
        <begin position="21"/>
        <end position="222"/>
    </location>
</feature>
<organism evidence="10 11">
    <name type="scientific">Dokdonella immobilis</name>
    <dbReference type="NCBI Taxonomy" id="578942"/>
    <lineage>
        <taxon>Bacteria</taxon>
        <taxon>Pseudomonadati</taxon>
        <taxon>Pseudomonadota</taxon>
        <taxon>Gammaproteobacteria</taxon>
        <taxon>Lysobacterales</taxon>
        <taxon>Rhodanobacteraceae</taxon>
        <taxon>Dokdonella</taxon>
    </lineage>
</organism>
<evidence type="ECO:0000259" key="8">
    <source>
        <dbReference type="Pfam" id="PF02687"/>
    </source>
</evidence>
<keyword evidence="3 7" id="KW-0812">Transmembrane</keyword>
<evidence type="ECO:0000256" key="7">
    <source>
        <dbReference type="SAM" id="Phobius"/>
    </source>
</evidence>
<evidence type="ECO:0000259" key="9">
    <source>
        <dbReference type="Pfam" id="PF12704"/>
    </source>
</evidence>
<dbReference type="InterPro" id="IPR050250">
    <property type="entry name" value="Macrolide_Exporter_MacB"/>
</dbReference>
<dbReference type="GO" id="GO:0005886">
    <property type="term" value="C:plasma membrane"/>
    <property type="evidence" value="ECO:0007669"/>
    <property type="project" value="UniProtKB-SubCell"/>
</dbReference>
<dbReference type="RefSeq" id="WP_175498126.1">
    <property type="nucleotide sequence ID" value="NZ_FOVF01000027.1"/>
</dbReference>